<gene>
    <name evidence="12" type="ORF">SAMN04489745_1413</name>
</gene>
<dbReference type="InterPro" id="IPR039793">
    <property type="entry name" value="UROS/Hem4"/>
</dbReference>
<accession>A0A1H4MQJ7</accession>
<evidence type="ECO:0000256" key="5">
    <source>
        <dbReference type="ARBA" id="ARBA00023244"/>
    </source>
</evidence>
<dbReference type="GO" id="GO:0006782">
    <property type="term" value="P:protoporphyrinogen IX biosynthetic process"/>
    <property type="evidence" value="ECO:0007669"/>
    <property type="project" value="UniProtKB-UniRule"/>
</dbReference>
<dbReference type="PANTHER" id="PTHR38042:SF1">
    <property type="entry name" value="UROPORPHYRINOGEN-III SYNTHASE, CHLOROPLASTIC"/>
    <property type="match status" value="1"/>
</dbReference>
<keyword evidence="5 9" id="KW-0627">Porphyrin biosynthesis</keyword>
<dbReference type="UniPathway" id="UPA00251">
    <property type="reaction ID" value="UER00320"/>
</dbReference>
<comment type="catalytic activity">
    <reaction evidence="8 9">
        <text>hydroxymethylbilane = uroporphyrinogen III + H2O</text>
        <dbReference type="Rhea" id="RHEA:18965"/>
        <dbReference type="ChEBI" id="CHEBI:15377"/>
        <dbReference type="ChEBI" id="CHEBI:57308"/>
        <dbReference type="ChEBI" id="CHEBI:57845"/>
        <dbReference type="EC" id="4.2.1.75"/>
    </reaction>
</comment>
<evidence type="ECO:0000256" key="6">
    <source>
        <dbReference type="ARBA" id="ARBA00037589"/>
    </source>
</evidence>
<dbReference type="InterPro" id="IPR003754">
    <property type="entry name" value="4pyrrol_synth_uPrphyn_synth"/>
</dbReference>
<sequence>MPTSAERPSAEGFPQASTDQEEREIQAERERLGLDPERLPLAGRTVLLTRSPDRAQAMNQALKAHGANPALLPLIDFEAVDEPSVLVDSVDRAIAGEYDWLVVSSITTVRALVQYAGSERWKALTEAAVRVATIGPTSRVILERLGLAVTLAPEDQQSAEGLLALWTGQGHRILLPQADIAGTVLSEGLRAAGNTVDTVTAYHTVDAPARPERRLTIELGRSVTGAPKASSYAVLSPEHAREADAHGRLDAVVAASPSAARAVVERLGDALQARFVAIGPSTAAEAERLGLTVAAVAATPTPQGIVDAVIAALRD</sequence>
<evidence type="ECO:0000313" key="12">
    <source>
        <dbReference type="EMBL" id="SEB84948.1"/>
    </source>
</evidence>
<dbReference type="GO" id="GO:0004852">
    <property type="term" value="F:uroporphyrinogen-III synthase activity"/>
    <property type="evidence" value="ECO:0007669"/>
    <property type="project" value="UniProtKB-UniRule"/>
</dbReference>
<dbReference type="GO" id="GO:0006780">
    <property type="term" value="P:uroporphyrinogen III biosynthetic process"/>
    <property type="evidence" value="ECO:0007669"/>
    <property type="project" value="UniProtKB-UniRule"/>
</dbReference>
<dbReference type="EC" id="4.2.1.75" evidence="3 9"/>
<reference evidence="12 13" key="1">
    <citation type="submission" date="2016-10" db="EMBL/GenBank/DDBJ databases">
        <authorList>
            <person name="de Groot N.N."/>
        </authorList>
    </citation>
    <scope>NUCLEOTIDE SEQUENCE [LARGE SCALE GENOMIC DNA]</scope>
    <source>
        <strain evidence="12 13">DSM 10495</strain>
    </source>
</reference>
<evidence type="ECO:0000256" key="2">
    <source>
        <dbReference type="ARBA" id="ARBA00008133"/>
    </source>
</evidence>
<dbReference type="SUPFAM" id="SSF69618">
    <property type="entry name" value="HemD-like"/>
    <property type="match status" value="1"/>
</dbReference>
<dbReference type="AlphaFoldDB" id="A0A1H4MQJ7"/>
<feature type="compositionally biased region" description="Basic and acidic residues" evidence="10">
    <location>
        <begin position="23"/>
        <end position="33"/>
    </location>
</feature>
<dbReference type="Gene3D" id="3.40.50.10090">
    <property type="match status" value="2"/>
</dbReference>
<evidence type="ECO:0000259" key="11">
    <source>
        <dbReference type="Pfam" id="PF02602"/>
    </source>
</evidence>
<comment type="similarity">
    <text evidence="2 9">Belongs to the uroporphyrinogen-III synthase family.</text>
</comment>
<evidence type="ECO:0000256" key="9">
    <source>
        <dbReference type="RuleBase" id="RU366031"/>
    </source>
</evidence>
<dbReference type="Pfam" id="PF02602">
    <property type="entry name" value="HEM4"/>
    <property type="match status" value="1"/>
</dbReference>
<comment type="function">
    <text evidence="6 9">Catalyzes cyclization of the linear tetrapyrrole, hydroxymethylbilane, to the macrocyclic uroporphyrinogen III.</text>
</comment>
<dbReference type="Proteomes" id="UP000182652">
    <property type="component" value="Unassembled WGS sequence"/>
</dbReference>
<dbReference type="EMBL" id="FNSN01000003">
    <property type="protein sequence ID" value="SEB84948.1"/>
    <property type="molecule type" value="Genomic_DNA"/>
</dbReference>
<name>A0A1H4MQJ7_9MICC</name>
<dbReference type="RefSeq" id="WP_306306584.1">
    <property type="nucleotide sequence ID" value="NZ_FNSN01000003.1"/>
</dbReference>
<feature type="region of interest" description="Disordered" evidence="10">
    <location>
        <begin position="1"/>
        <end position="33"/>
    </location>
</feature>
<keyword evidence="13" id="KW-1185">Reference proteome</keyword>
<keyword evidence="4 9" id="KW-0456">Lyase</keyword>
<dbReference type="InterPro" id="IPR036108">
    <property type="entry name" value="4pyrrol_syn_uPrphyn_synt_sf"/>
</dbReference>
<evidence type="ECO:0000313" key="13">
    <source>
        <dbReference type="Proteomes" id="UP000182652"/>
    </source>
</evidence>
<dbReference type="CDD" id="cd06578">
    <property type="entry name" value="HemD"/>
    <property type="match status" value="1"/>
</dbReference>
<evidence type="ECO:0000256" key="8">
    <source>
        <dbReference type="ARBA" id="ARBA00048617"/>
    </source>
</evidence>
<evidence type="ECO:0000256" key="4">
    <source>
        <dbReference type="ARBA" id="ARBA00023239"/>
    </source>
</evidence>
<dbReference type="STRING" id="156980.SAMN04489745_1413"/>
<evidence type="ECO:0000256" key="1">
    <source>
        <dbReference type="ARBA" id="ARBA00004772"/>
    </source>
</evidence>
<proteinExistence type="inferred from homology"/>
<organism evidence="12 13">
    <name type="scientific">Arthrobacter woluwensis</name>
    <dbReference type="NCBI Taxonomy" id="156980"/>
    <lineage>
        <taxon>Bacteria</taxon>
        <taxon>Bacillati</taxon>
        <taxon>Actinomycetota</taxon>
        <taxon>Actinomycetes</taxon>
        <taxon>Micrococcales</taxon>
        <taxon>Micrococcaceae</taxon>
        <taxon>Arthrobacter</taxon>
    </lineage>
</organism>
<comment type="pathway">
    <text evidence="1 9">Porphyrin-containing compound metabolism; protoporphyrin-IX biosynthesis; coproporphyrinogen-III from 5-aminolevulinate: step 3/4.</text>
</comment>
<evidence type="ECO:0000256" key="7">
    <source>
        <dbReference type="ARBA" id="ARBA00040167"/>
    </source>
</evidence>
<evidence type="ECO:0000256" key="3">
    <source>
        <dbReference type="ARBA" id="ARBA00013109"/>
    </source>
</evidence>
<evidence type="ECO:0000256" key="10">
    <source>
        <dbReference type="SAM" id="MobiDB-lite"/>
    </source>
</evidence>
<dbReference type="PANTHER" id="PTHR38042">
    <property type="entry name" value="UROPORPHYRINOGEN-III SYNTHASE, CHLOROPLASTIC"/>
    <property type="match status" value="1"/>
</dbReference>
<feature type="domain" description="Tetrapyrrole biosynthesis uroporphyrinogen III synthase" evidence="11">
    <location>
        <begin position="57"/>
        <end position="306"/>
    </location>
</feature>
<protein>
    <recommendedName>
        <fullName evidence="7 9">Uroporphyrinogen-III synthase</fullName>
        <ecNumber evidence="3 9">4.2.1.75</ecNumber>
    </recommendedName>
</protein>